<keyword evidence="6" id="KW-0067">ATP-binding</keyword>
<dbReference type="STRING" id="1214242.B446_15055"/>
<dbReference type="eggNOG" id="COG0515">
    <property type="taxonomic scope" value="Bacteria"/>
</dbReference>
<dbReference type="Proteomes" id="UP000015423">
    <property type="component" value="Chromosome"/>
</dbReference>
<dbReference type="KEGG" id="sci:B446_15055"/>
<feature type="compositionally biased region" description="Low complexity" evidence="7">
    <location>
        <begin position="348"/>
        <end position="357"/>
    </location>
</feature>
<dbReference type="PANTHER" id="PTHR43289:SF6">
    <property type="entry name" value="SERINE_THREONINE-PROTEIN KINASE NEKL-3"/>
    <property type="match status" value="1"/>
</dbReference>
<evidence type="ECO:0000313" key="9">
    <source>
        <dbReference type="EMBL" id="AGS69829.1"/>
    </source>
</evidence>
<dbReference type="PROSITE" id="PS50011">
    <property type="entry name" value="PROTEIN_KINASE_DOM"/>
    <property type="match status" value="1"/>
</dbReference>
<proteinExistence type="predicted"/>
<evidence type="ECO:0000256" key="3">
    <source>
        <dbReference type="ARBA" id="ARBA00022679"/>
    </source>
</evidence>
<evidence type="ECO:0000256" key="7">
    <source>
        <dbReference type="SAM" id="MobiDB-lite"/>
    </source>
</evidence>
<organism evidence="9 10">
    <name type="scientific">Streptomyces collinus (strain DSM 40733 / Tue 365)</name>
    <dbReference type="NCBI Taxonomy" id="1214242"/>
    <lineage>
        <taxon>Bacteria</taxon>
        <taxon>Bacillati</taxon>
        <taxon>Actinomycetota</taxon>
        <taxon>Actinomycetes</taxon>
        <taxon>Kitasatosporales</taxon>
        <taxon>Streptomycetaceae</taxon>
        <taxon>Streptomyces</taxon>
    </lineage>
</organism>
<dbReference type="PROSITE" id="PS00108">
    <property type="entry name" value="PROTEIN_KINASE_ST"/>
    <property type="match status" value="1"/>
</dbReference>
<dbReference type="SUPFAM" id="SSF56112">
    <property type="entry name" value="Protein kinase-like (PK-like)"/>
    <property type="match status" value="1"/>
</dbReference>
<dbReference type="InterPro" id="IPR000719">
    <property type="entry name" value="Prot_kinase_dom"/>
</dbReference>
<dbReference type="AlphaFoldDB" id="S5V3X2"/>
<evidence type="ECO:0000313" key="10">
    <source>
        <dbReference type="Proteomes" id="UP000015423"/>
    </source>
</evidence>
<evidence type="ECO:0000256" key="6">
    <source>
        <dbReference type="ARBA" id="ARBA00022840"/>
    </source>
</evidence>
<reference evidence="10" key="1">
    <citation type="submission" date="2012-10" db="EMBL/GenBank/DDBJ databases">
        <title>The complete genome sequence of Streptomyces collinus Tu 365.</title>
        <authorList>
            <person name="Ruckert C."/>
            <person name="Szczepanowski R."/>
            <person name="Goesmann A."/>
            <person name="Pross E.K."/>
            <person name="Musiol E.M."/>
            <person name="Blin K."/>
            <person name="Wohlleben W."/>
            <person name="Puhler A."/>
            <person name="Weber T."/>
            <person name="Kalinowski J."/>
        </authorList>
    </citation>
    <scope>NUCLEOTIDE SEQUENCE [LARGE SCALE GENOMIC DNA]</scope>
    <source>
        <strain evidence="10">DSM 40733 / Tue 365</strain>
    </source>
</reference>
<dbReference type="HOGENOM" id="CLU_000288_63_44_11"/>
<evidence type="ECO:0000256" key="2">
    <source>
        <dbReference type="ARBA" id="ARBA00022527"/>
    </source>
</evidence>
<protein>
    <recommendedName>
        <fullName evidence="1">non-specific serine/threonine protein kinase</fullName>
        <ecNumber evidence="1">2.7.11.1</ecNumber>
    </recommendedName>
</protein>
<feature type="compositionally biased region" description="Basic and acidic residues" evidence="7">
    <location>
        <begin position="431"/>
        <end position="440"/>
    </location>
</feature>
<dbReference type="GO" id="GO:0005524">
    <property type="term" value="F:ATP binding"/>
    <property type="evidence" value="ECO:0007669"/>
    <property type="project" value="UniProtKB-KW"/>
</dbReference>
<dbReference type="PATRIC" id="fig|1214242.5.peg.3084"/>
<dbReference type="EC" id="2.7.11.1" evidence="1"/>
<dbReference type="GO" id="GO:0004674">
    <property type="term" value="F:protein serine/threonine kinase activity"/>
    <property type="evidence" value="ECO:0007669"/>
    <property type="project" value="UniProtKB-KW"/>
</dbReference>
<feature type="compositionally biased region" description="Low complexity" evidence="7">
    <location>
        <begin position="325"/>
        <end position="340"/>
    </location>
</feature>
<accession>S5V3X2</accession>
<dbReference type="EMBL" id="CP006259">
    <property type="protein sequence ID" value="AGS69829.1"/>
    <property type="molecule type" value="Genomic_DNA"/>
</dbReference>
<gene>
    <name evidence="9" type="ORF">B446_15055</name>
</gene>
<dbReference type="Gene3D" id="1.10.510.10">
    <property type="entry name" value="Transferase(Phosphotransferase) domain 1"/>
    <property type="match status" value="1"/>
</dbReference>
<sequence>MADVYEGLDMRLRRPVAVKVFRPGPGPQTEESLAMEAVLLAGLQHPGLVTVYDSGRHEDRTYLVMQLVDGPSLHSLLTSGPLPQPRVAALGASLAGALAYVHRTDIVHRDVKPSNVLLDRAGNPHLADFGIALFADATRQTAPDVLTGTAAYLAPEQVEGGRVGPAADVYALGLVLLECLKGTPEYRGTPLEAALARLLRAPEVPAWLPSDFAGLLRSMTSQDPASRPDAAECAQVLAALTPESHPHEPLQTALTPDRGPSLPAPHPATNDLERTHRAAPVLPLRTHDRTEAPAPGAHRRHRLAVGALAALSVALGTTLAVAPGTSGTNANHTDAAATTPDHPRPAPKTKTPSGTPGTPAPKPTTPQAEPISRNLNLISSARPAQTHILSTTHRPPTTPEPENPPARHHPQKPATPPHPHPNPHGHPGKRHHDEGQDGED</sequence>
<feature type="domain" description="Protein kinase" evidence="8">
    <location>
        <begin position="1"/>
        <end position="250"/>
    </location>
</feature>
<dbReference type="CDD" id="cd14014">
    <property type="entry name" value="STKc_PknB_like"/>
    <property type="match status" value="1"/>
</dbReference>
<dbReference type="Pfam" id="PF00069">
    <property type="entry name" value="Pkinase"/>
    <property type="match status" value="1"/>
</dbReference>
<keyword evidence="10" id="KW-1185">Reference proteome</keyword>
<keyword evidence="5 9" id="KW-0418">Kinase</keyword>
<dbReference type="InterPro" id="IPR011009">
    <property type="entry name" value="Kinase-like_dom_sf"/>
</dbReference>
<keyword evidence="2" id="KW-0723">Serine/threonine-protein kinase</keyword>
<evidence type="ECO:0000256" key="4">
    <source>
        <dbReference type="ARBA" id="ARBA00022741"/>
    </source>
</evidence>
<dbReference type="SMART" id="SM00220">
    <property type="entry name" value="S_TKc"/>
    <property type="match status" value="1"/>
</dbReference>
<reference evidence="9 10" key="2">
    <citation type="journal article" date="2013" name="J. Biotechnol.">
        <title>Complete genome sequence of the kirromycin producer Streptomyces collinus Tu 365 consisting of a linear chromosome and two linear plasmids.</title>
        <authorList>
            <person name="Ruckert C."/>
            <person name="Szczepanowski R."/>
            <person name="Albersmeier A."/>
            <person name="Goesmann A."/>
            <person name="Iftime D."/>
            <person name="Musiol E.M."/>
            <person name="Blin K."/>
            <person name="Wohlleben W."/>
            <person name="Puhler A."/>
            <person name="Kalinowski J."/>
            <person name="Weber T."/>
        </authorList>
    </citation>
    <scope>NUCLEOTIDE SEQUENCE [LARGE SCALE GENOMIC DNA]</scope>
    <source>
        <strain evidence="10">DSM 40733 / Tue 365</strain>
    </source>
</reference>
<dbReference type="InterPro" id="IPR008271">
    <property type="entry name" value="Ser/Thr_kinase_AS"/>
</dbReference>
<dbReference type="Gene3D" id="3.30.200.20">
    <property type="entry name" value="Phosphorylase Kinase, domain 1"/>
    <property type="match status" value="1"/>
</dbReference>
<name>S5V3X2_STRC3</name>
<evidence type="ECO:0000259" key="8">
    <source>
        <dbReference type="PROSITE" id="PS50011"/>
    </source>
</evidence>
<keyword evidence="4" id="KW-0547">Nucleotide-binding</keyword>
<dbReference type="PANTHER" id="PTHR43289">
    <property type="entry name" value="MITOGEN-ACTIVATED PROTEIN KINASE KINASE KINASE 20-RELATED"/>
    <property type="match status" value="1"/>
</dbReference>
<dbReference type="RefSeq" id="WP_020940300.1">
    <property type="nucleotide sequence ID" value="NC_021985.1"/>
</dbReference>
<dbReference type="PRINTS" id="PR01217">
    <property type="entry name" value="PRICHEXTENSN"/>
</dbReference>
<feature type="region of interest" description="Disordered" evidence="7">
    <location>
        <begin position="325"/>
        <end position="370"/>
    </location>
</feature>
<feature type="compositionally biased region" description="Basic residues" evidence="7">
    <location>
        <begin position="421"/>
        <end position="430"/>
    </location>
</feature>
<evidence type="ECO:0000256" key="5">
    <source>
        <dbReference type="ARBA" id="ARBA00022777"/>
    </source>
</evidence>
<evidence type="ECO:0000256" key="1">
    <source>
        <dbReference type="ARBA" id="ARBA00012513"/>
    </source>
</evidence>
<feature type="region of interest" description="Disordered" evidence="7">
    <location>
        <begin position="241"/>
        <end position="298"/>
    </location>
</feature>
<feature type="region of interest" description="Disordered" evidence="7">
    <location>
        <begin position="390"/>
        <end position="440"/>
    </location>
</feature>
<keyword evidence="3" id="KW-0808">Transferase</keyword>